<dbReference type="AlphaFoldDB" id="A0A412Z230"/>
<dbReference type="EMBL" id="QRZM01000008">
    <property type="protein sequence ID" value="RGV73982.1"/>
    <property type="molecule type" value="Genomic_DNA"/>
</dbReference>
<dbReference type="RefSeq" id="WP_118019104.1">
    <property type="nucleotide sequence ID" value="NZ_JAQEBA010000004.1"/>
</dbReference>
<protein>
    <submittedName>
        <fullName evidence="2">DUF2088 domain-containing protein</fullName>
    </submittedName>
</protein>
<dbReference type="Proteomes" id="UP000283975">
    <property type="component" value="Unassembled WGS sequence"/>
</dbReference>
<accession>A0A412Z230</accession>
<evidence type="ECO:0000313" key="4">
    <source>
        <dbReference type="Proteomes" id="UP000283975"/>
    </source>
</evidence>
<proteinExistence type="predicted"/>
<feature type="domain" description="LarA-like N-terminal" evidence="1">
    <location>
        <begin position="39"/>
        <end position="199"/>
    </location>
</feature>
<name>A0A412Z230_9FIRM</name>
<evidence type="ECO:0000313" key="5">
    <source>
        <dbReference type="Proteomes" id="UP000284543"/>
    </source>
</evidence>
<comment type="caution">
    <text evidence="2">The sequence shown here is derived from an EMBL/GenBank/DDBJ whole genome shotgun (WGS) entry which is preliminary data.</text>
</comment>
<gene>
    <name evidence="3" type="ORF">DW839_12365</name>
    <name evidence="2" type="ORF">DWW02_18455</name>
</gene>
<reference evidence="4 5" key="1">
    <citation type="submission" date="2018-08" db="EMBL/GenBank/DDBJ databases">
        <title>A genome reference for cultivated species of the human gut microbiota.</title>
        <authorList>
            <person name="Zou Y."/>
            <person name="Xue W."/>
            <person name="Luo G."/>
        </authorList>
    </citation>
    <scope>NUCLEOTIDE SEQUENCE [LARGE SCALE GENOMIC DNA]</scope>
    <source>
        <strain evidence="2 5">AF14-18</strain>
        <strain evidence="3 4">AM35-14</strain>
    </source>
</reference>
<evidence type="ECO:0000313" key="2">
    <source>
        <dbReference type="EMBL" id="RGV73982.1"/>
    </source>
</evidence>
<dbReference type="EMBL" id="QSHZ01000011">
    <property type="protein sequence ID" value="RHC55953.1"/>
    <property type="molecule type" value="Genomic_DNA"/>
</dbReference>
<sequence>MALETKKEGNIITELASSVRLPKMVKVKQLLDHSHIDINEIPGIVRSELDREELRARIKPGASVAITCGSRGVANIAVIIRAIVDFVKECGGSPFIFPAMGSHGGATAQGQREILASYHVTEDTMGCPIKATMEVVQVGETPDGMPVYVDRYAYEADAIILCGRVKAHTAFRGPYESGIMKMAVIGLGKQKGAETVHRNGFCELGTMLPVIGRVVLEHAPVIGALALVENAFDQTCIIKGMLKEEIYEEEPKLLIASKQRLGKIYFDNIDVLVVDRIGKDISGDGMDPNITGRFAVPYINEGIKVQHIAVLDLTDETHGNCNGLGLADVTTKRLVDKIDVDCTYPNVVTSTVLCTPKIPLFTHSDKTCIQIALRTCNYIDREHPRVVRIKDTMNLEEIYISESMLKEAEESNHVIVSGPPKDWVFNEEGNLW</sequence>
<organism evidence="2 5">
    <name type="scientific">Enterocloster bolteae</name>
    <dbReference type="NCBI Taxonomy" id="208479"/>
    <lineage>
        <taxon>Bacteria</taxon>
        <taxon>Bacillati</taxon>
        <taxon>Bacillota</taxon>
        <taxon>Clostridia</taxon>
        <taxon>Lachnospirales</taxon>
        <taxon>Lachnospiraceae</taxon>
        <taxon>Enterocloster</taxon>
    </lineage>
</organism>
<dbReference type="Pfam" id="PF09861">
    <property type="entry name" value="Lar_N"/>
    <property type="match status" value="1"/>
</dbReference>
<dbReference type="Proteomes" id="UP000284543">
    <property type="component" value="Unassembled WGS sequence"/>
</dbReference>
<evidence type="ECO:0000313" key="3">
    <source>
        <dbReference type="EMBL" id="RHC55953.1"/>
    </source>
</evidence>
<evidence type="ECO:0000259" key="1">
    <source>
        <dbReference type="Pfam" id="PF09861"/>
    </source>
</evidence>
<dbReference type="GO" id="GO:0050043">
    <property type="term" value="F:lactate racemase activity"/>
    <property type="evidence" value="ECO:0007669"/>
    <property type="project" value="InterPro"/>
</dbReference>
<dbReference type="Gene3D" id="3.40.50.11440">
    <property type="match status" value="1"/>
</dbReference>
<dbReference type="InterPro" id="IPR018657">
    <property type="entry name" value="LarA-like_N"/>
</dbReference>